<gene>
    <name evidence="10" type="ORF">DFL_009135</name>
</gene>
<dbReference type="GO" id="GO:0016567">
    <property type="term" value="P:protein ubiquitination"/>
    <property type="evidence" value="ECO:0007669"/>
    <property type="project" value="InterPro"/>
</dbReference>
<dbReference type="EC" id="2.3.2.31" evidence="2"/>
<evidence type="ECO:0000256" key="8">
    <source>
        <dbReference type="ARBA" id="ARBA00022833"/>
    </source>
</evidence>
<dbReference type="Gene3D" id="1.20.120.1750">
    <property type="match status" value="1"/>
</dbReference>
<accession>A0A436ZR35</accession>
<evidence type="ECO:0000256" key="6">
    <source>
        <dbReference type="ARBA" id="ARBA00022771"/>
    </source>
</evidence>
<dbReference type="Proteomes" id="UP000283090">
    <property type="component" value="Unassembled WGS sequence"/>
</dbReference>
<keyword evidence="5" id="KW-0677">Repeat</keyword>
<keyword evidence="4" id="KW-0479">Metal-binding</keyword>
<dbReference type="InterPro" id="IPR031127">
    <property type="entry name" value="E3_UB_ligase_RBR"/>
</dbReference>
<evidence type="ECO:0000313" key="10">
    <source>
        <dbReference type="EMBL" id="RVD81266.1"/>
    </source>
</evidence>
<evidence type="ECO:0000256" key="3">
    <source>
        <dbReference type="ARBA" id="ARBA00022679"/>
    </source>
</evidence>
<dbReference type="PANTHER" id="PTHR11685">
    <property type="entry name" value="RBR FAMILY RING FINGER AND IBR DOMAIN-CONTAINING"/>
    <property type="match status" value="1"/>
</dbReference>
<dbReference type="InterPro" id="IPR002867">
    <property type="entry name" value="IBR_dom"/>
</dbReference>
<sequence length="363" mass="40822">MEKSPRFLIRNRRGVNTVSQEEQKEETRCCDLCHEGVWRYQALRMPHCGHINCPDCITANVKAAVELKTVPKCCDEIPTELLVAALQQTEVEVVRFITMLEERKSKRIAPCHICKNTLLDGSILDGAAYCLDCSDVTCIKCRQRMHWGNCGELEGMAKLHNLAKLEGWSKCYSCGAIVMKDGGCNHMTCHCGAQFCYLCGGEWPNCPCRNKGYGLAEGISTLNRTRPESNKSWDGYNDDRMATHRTQAQTAKAQFDNRVQGLLQKSEQFAGFKNLCDSILYLNMESVTWEGEATILQRGYDDVWSRNAALSAKLEEASRREIKSQAKHPTKLEKLVAWGRDFAAMVFIAAAFLKMSKPASNVK</sequence>
<evidence type="ECO:0000256" key="4">
    <source>
        <dbReference type="ARBA" id="ARBA00022723"/>
    </source>
</evidence>
<dbReference type="PROSITE" id="PS51873">
    <property type="entry name" value="TRIAD"/>
    <property type="match status" value="1"/>
</dbReference>
<dbReference type="VEuPathDB" id="FungiDB:DFL_009135"/>
<proteinExistence type="predicted"/>
<organism evidence="10 11">
    <name type="scientific">Arthrobotrys flagrans</name>
    <name type="common">Nematode-trapping fungus</name>
    <name type="synonym">Trichothecium flagrans</name>
    <dbReference type="NCBI Taxonomy" id="97331"/>
    <lineage>
        <taxon>Eukaryota</taxon>
        <taxon>Fungi</taxon>
        <taxon>Dikarya</taxon>
        <taxon>Ascomycota</taxon>
        <taxon>Pezizomycotina</taxon>
        <taxon>Orbiliomycetes</taxon>
        <taxon>Orbiliales</taxon>
        <taxon>Orbiliaceae</taxon>
        <taxon>Arthrobotrys</taxon>
    </lineage>
</organism>
<evidence type="ECO:0000256" key="1">
    <source>
        <dbReference type="ARBA" id="ARBA00001798"/>
    </source>
</evidence>
<dbReference type="SUPFAM" id="SSF57850">
    <property type="entry name" value="RING/U-box"/>
    <property type="match status" value="2"/>
</dbReference>
<keyword evidence="3" id="KW-0808">Transferase</keyword>
<keyword evidence="7" id="KW-0833">Ubl conjugation pathway</keyword>
<evidence type="ECO:0000256" key="5">
    <source>
        <dbReference type="ARBA" id="ARBA00022737"/>
    </source>
</evidence>
<protein>
    <recommendedName>
        <fullName evidence="2">RBR-type E3 ubiquitin transferase</fullName>
        <ecNumber evidence="2">2.3.2.31</ecNumber>
    </recommendedName>
</protein>
<dbReference type="InterPro" id="IPR044066">
    <property type="entry name" value="TRIAD_supradom"/>
</dbReference>
<keyword evidence="6" id="KW-0863">Zinc-finger</keyword>
<dbReference type="AlphaFoldDB" id="A0A436ZR35"/>
<keyword evidence="11" id="KW-1185">Reference proteome</keyword>
<evidence type="ECO:0000313" key="11">
    <source>
        <dbReference type="Proteomes" id="UP000283090"/>
    </source>
</evidence>
<dbReference type="CDD" id="cd22584">
    <property type="entry name" value="Rcat_RBR_unk"/>
    <property type="match status" value="1"/>
</dbReference>
<dbReference type="OrthoDB" id="9977870at2759"/>
<dbReference type="GO" id="GO:0061630">
    <property type="term" value="F:ubiquitin protein ligase activity"/>
    <property type="evidence" value="ECO:0007669"/>
    <property type="project" value="UniProtKB-EC"/>
</dbReference>
<dbReference type="GeneID" id="93591446"/>
<dbReference type="RefSeq" id="XP_067486810.1">
    <property type="nucleotide sequence ID" value="XM_067638975.1"/>
</dbReference>
<feature type="domain" description="RING-type" evidence="9">
    <location>
        <begin position="26"/>
        <end position="219"/>
    </location>
</feature>
<dbReference type="EMBL" id="SAEB01000012">
    <property type="protein sequence ID" value="RVD81266.1"/>
    <property type="molecule type" value="Genomic_DNA"/>
</dbReference>
<comment type="catalytic activity">
    <reaction evidence="1">
        <text>[E2 ubiquitin-conjugating enzyme]-S-ubiquitinyl-L-cysteine + [acceptor protein]-L-lysine = [E2 ubiquitin-conjugating enzyme]-L-cysteine + [acceptor protein]-N(6)-ubiquitinyl-L-lysine.</text>
        <dbReference type="EC" id="2.3.2.31"/>
    </reaction>
</comment>
<keyword evidence="8" id="KW-0862">Zinc</keyword>
<dbReference type="GO" id="GO:0008270">
    <property type="term" value="F:zinc ion binding"/>
    <property type="evidence" value="ECO:0007669"/>
    <property type="project" value="UniProtKB-KW"/>
</dbReference>
<comment type="caution">
    <text evidence="10">The sequence shown here is derived from an EMBL/GenBank/DDBJ whole genome shotgun (WGS) entry which is preliminary data.</text>
</comment>
<reference evidence="10 11" key="1">
    <citation type="submission" date="2019-01" db="EMBL/GenBank/DDBJ databases">
        <title>Intercellular communication is required for trap formation in the nematode-trapping fungus Duddingtonia flagrans.</title>
        <authorList>
            <person name="Youssar L."/>
            <person name="Wernet V."/>
            <person name="Hensel N."/>
            <person name="Hildebrandt H.-G."/>
            <person name="Fischer R."/>
        </authorList>
    </citation>
    <scope>NUCLEOTIDE SEQUENCE [LARGE SCALE GENOMIC DNA]</scope>
    <source>
        <strain evidence="10 11">CBS H-5679</strain>
    </source>
</reference>
<dbReference type="Pfam" id="PF01485">
    <property type="entry name" value="IBR"/>
    <property type="match status" value="1"/>
</dbReference>
<name>A0A436ZR35_ARTFL</name>
<evidence type="ECO:0000256" key="7">
    <source>
        <dbReference type="ARBA" id="ARBA00022786"/>
    </source>
</evidence>
<evidence type="ECO:0000259" key="9">
    <source>
        <dbReference type="PROSITE" id="PS51873"/>
    </source>
</evidence>
<evidence type="ECO:0000256" key="2">
    <source>
        <dbReference type="ARBA" id="ARBA00012251"/>
    </source>
</evidence>